<gene>
    <name evidence="1" type="ORF">CAUS1442_LOCUS6369</name>
</gene>
<evidence type="ECO:0000313" key="1">
    <source>
        <dbReference type="EMBL" id="CAD8334264.1"/>
    </source>
</evidence>
<dbReference type="InterPro" id="IPR044845">
    <property type="entry name" value="HPAT/SRGT1-like"/>
</dbReference>
<accession>A0A7R9WUY1</accession>
<dbReference type="PANTHER" id="PTHR31485">
    <property type="entry name" value="PEPTIDYL SERINE ALPHA-GALACTOSYLTRANSFERASE"/>
    <property type="match status" value="1"/>
</dbReference>
<reference evidence="1" key="1">
    <citation type="submission" date="2021-01" db="EMBL/GenBank/DDBJ databases">
        <authorList>
            <person name="Corre E."/>
            <person name="Pelletier E."/>
            <person name="Niang G."/>
            <person name="Scheremetjew M."/>
            <person name="Finn R."/>
            <person name="Kale V."/>
            <person name="Holt S."/>
            <person name="Cochrane G."/>
            <person name="Meng A."/>
            <person name="Brown T."/>
            <person name="Cohen L."/>
        </authorList>
    </citation>
    <scope>NUCLEOTIDE SEQUENCE</scope>
    <source>
        <strain evidence="1">CCMP3328</strain>
    </source>
</reference>
<sequence>MYELSMHWSAFVVPMYDIVKHFMAEMYAYSMAAAHLGLAHQTAKSLMISNAVAPNEGWDMFDGDDQLRDSRTMCAILGNEVSMRSQARHRPYLLHYCQTYAFGNHTFSKYNFAGGSITQCDTPLFEVPESDVMDRFNYSRRSSTSVSYYDFSDPKQSAIAHRHVYALCSIIAMANRAGINFRMRNCPSPQASNFNQTWSWLSKSP</sequence>
<name>A0A7R9WUY1_9STRA</name>
<dbReference type="EMBL" id="HBEF01010129">
    <property type="protein sequence ID" value="CAD8334264.1"/>
    <property type="molecule type" value="Transcribed_RNA"/>
</dbReference>
<organism evidence="1">
    <name type="scientific">Craspedostauros australis</name>
    <dbReference type="NCBI Taxonomy" id="1486917"/>
    <lineage>
        <taxon>Eukaryota</taxon>
        <taxon>Sar</taxon>
        <taxon>Stramenopiles</taxon>
        <taxon>Ochrophyta</taxon>
        <taxon>Bacillariophyta</taxon>
        <taxon>Bacillariophyceae</taxon>
        <taxon>Bacillariophycidae</taxon>
        <taxon>Naviculales</taxon>
        <taxon>Naviculaceae</taxon>
        <taxon>Craspedostauros</taxon>
    </lineage>
</organism>
<dbReference type="AlphaFoldDB" id="A0A7R9WUY1"/>
<dbReference type="PANTHER" id="PTHR31485:SF7">
    <property type="entry name" value="PEPTIDYL SERINE ALPHA-GALACTOSYLTRANSFERASE"/>
    <property type="match status" value="1"/>
</dbReference>
<dbReference type="GO" id="GO:0016757">
    <property type="term" value="F:glycosyltransferase activity"/>
    <property type="evidence" value="ECO:0007669"/>
    <property type="project" value="InterPro"/>
</dbReference>
<proteinExistence type="predicted"/>
<protein>
    <submittedName>
        <fullName evidence="1">Uncharacterized protein</fullName>
    </submittedName>
</protein>